<dbReference type="Proteomes" id="UP000429232">
    <property type="component" value="Chromosome"/>
</dbReference>
<sequence length="76" mass="8406">MADAQQNNDDNNGKQANNYIKFTGLAFQMIAIIGIMTFIGYRIDVSSGHQTKWVTAAFALFGVFSSLVLVFRGIKE</sequence>
<name>A0A6I4HUS0_9SPHI</name>
<keyword evidence="2" id="KW-1185">Reference proteome</keyword>
<reference evidence="1 2" key="1">
    <citation type="submission" date="2020-12" db="EMBL/GenBank/DDBJ databases">
        <title>HMF7856_wgs.fasta genome submission.</title>
        <authorList>
            <person name="Kang H."/>
            <person name="Kim H."/>
            <person name="Joh K."/>
        </authorList>
    </citation>
    <scope>NUCLEOTIDE SEQUENCE [LARGE SCALE GENOMIC DNA]</scope>
    <source>
        <strain evidence="1 2">HMF7856</strain>
    </source>
</reference>
<evidence type="ECO:0000313" key="1">
    <source>
        <dbReference type="EMBL" id="QQL50078.1"/>
    </source>
</evidence>
<dbReference type="InterPro" id="IPR032820">
    <property type="entry name" value="ATPase_put"/>
</dbReference>
<evidence type="ECO:0000313" key="2">
    <source>
        <dbReference type="Proteomes" id="UP000429232"/>
    </source>
</evidence>
<accession>A0A6I4HUS0</accession>
<organism evidence="1 2">
    <name type="scientific">Mucilaginibacter ginkgonis</name>
    <dbReference type="NCBI Taxonomy" id="2682091"/>
    <lineage>
        <taxon>Bacteria</taxon>
        <taxon>Pseudomonadati</taxon>
        <taxon>Bacteroidota</taxon>
        <taxon>Sphingobacteriia</taxon>
        <taxon>Sphingobacteriales</taxon>
        <taxon>Sphingobacteriaceae</taxon>
        <taxon>Mucilaginibacter</taxon>
    </lineage>
</organism>
<dbReference type="KEGG" id="mgik:GO620_001090"/>
<dbReference type="AlphaFoldDB" id="A0A6I4HUS0"/>
<protein>
    <submittedName>
        <fullName evidence="1">AtpZ/AtpI family protein</fullName>
    </submittedName>
</protein>
<dbReference type="RefSeq" id="WP_157523180.1">
    <property type="nucleotide sequence ID" value="NZ_CP066775.1"/>
</dbReference>
<gene>
    <name evidence="1" type="ORF">GO620_001090</name>
</gene>
<dbReference type="Pfam" id="PF09527">
    <property type="entry name" value="ATPase_gene1"/>
    <property type="match status" value="1"/>
</dbReference>
<proteinExistence type="predicted"/>
<dbReference type="EMBL" id="CP066775">
    <property type="protein sequence ID" value="QQL50078.1"/>
    <property type="molecule type" value="Genomic_DNA"/>
</dbReference>